<comment type="similarity">
    <text evidence="7">Belongs to the class V-like SAM-binding methyltransferase superfamily. SETD3 actin-histidine methyltransferase family.</text>
</comment>
<keyword evidence="3 7" id="KW-0489">Methyltransferase</keyword>
<dbReference type="PROSITE" id="PS51565">
    <property type="entry name" value="SAM_MT85_SETD3"/>
    <property type="match status" value="1"/>
</dbReference>
<evidence type="ECO:0000256" key="3">
    <source>
        <dbReference type="ARBA" id="ARBA00022603"/>
    </source>
</evidence>
<dbReference type="Gene3D" id="3.90.1420.10">
    <property type="entry name" value="Rubisco LSMT, substrate-binding domain"/>
    <property type="match status" value="1"/>
</dbReference>
<proteinExistence type="evidence at transcript level"/>
<dbReference type="OrthoDB" id="8017601at2759"/>
<dbReference type="EMBL" id="GAMC01005456">
    <property type="protein sequence ID" value="JAC01100.1"/>
    <property type="molecule type" value="mRNA"/>
</dbReference>
<dbReference type="Pfam" id="PF09273">
    <property type="entry name" value="Rubis-subs-bind"/>
    <property type="match status" value="1"/>
</dbReference>
<evidence type="ECO:0000259" key="9">
    <source>
        <dbReference type="PROSITE" id="PS50280"/>
    </source>
</evidence>
<reference evidence="10" key="1">
    <citation type="submission" date="2013-07" db="EMBL/GenBank/DDBJ databases">
        <authorList>
            <person name="Geib S."/>
        </authorList>
    </citation>
    <scope>NUCLEOTIDE SEQUENCE</scope>
</reference>
<dbReference type="EC" id="2.1.1.85" evidence="7"/>
<evidence type="ECO:0000256" key="5">
    <source>
        <dbReference type="ARBA" id="ARBA00022691"/>
    </source>
</evidence>
<dbReference type="GO" id="GO:0003779">
    <property type="term" value="F:actin binding"/>
    <property type="evidence" value="ECO:0007669"/>
    <property type="project" value="UniProtKB-KW"/>
</dbReference>
<dbReference type="Pfam" id="PF00856">
    <property type="entry name" value="SET"/>
    <property type="match status" value="1"/>
</dbReference>
<dbReference type="CDD" id="cd19176">
    <property type="entry name" value="SET_SETD3"/>
    <property type="match status" value="1"/>
</dbReference>
<comment type="subcellular location">
    <subcellularLocation>
        <location evidence="1">Cytoplasm</location>
    </subcellularLocation>
</comment>
<keyword evidence="2" id="KW-0963">Cytoplasm</keyword>
<name>W8CAS8_CERCA</name>
<dbReference type="SUPFAM" id="SSF81822">
    <property type="entry name" value="RuBisCo LSMT C-terminal, substrate-binding domain"/>
    <property type="match status" value="1"/>
</dbReference>
<dbReference type="InterPro" id="IPR036464">
    <property type="entry name" value="Rubisco_LSMT_subst-bd_sf"/>
</dbReference>
<gene>
    <name evidence="10" type="primary">SETD3</name>
</gene>
<evidence type="ECO:0000256" key="7">
    <source>
        <dbReference type="PROSITE-ProRule" id="PRU00898"/>
    </source>
</evidence>
<dbReference type="AlphaFoldDB" id="W8CAS8"/>
<dbReference type="GO" id="GO:0018064">
    <property type="term" value="F:protein-L-histidine N-tele-methyltransferase activity"/>
    <property type="evidence" value="ECO:0007669"/>
    <property type="project" value="UniProtKB-EC"/>
</dbReference>
<dbReference type="GO" id="GO:0032259">
    <property type="term" value="P:methylation"/>
    <property type="evidence" value="ECO:0007669"/>
    <property type="project" value="UniProtKB-KW"/>
</dbReference>
<dbReference type="PROSITE" id="PS50280">
    <property type="entry name" value="SET"/>
    <property type="match status" value="1"/>
</dbReference>
<dbReference type="InterPro" id="IPR044428">
    <property type="entry name" value="SETD3_SET"/>
</dbReference>
<dbReference type="SUPFAM" id="SSF82199">
    <property type="entry name" value="SET domain"/>
    <property type="match status" value="1"/>
</dbReference>
<keyword evidence="6" id="KW-0009">Actin-binding</keyword>
<sequence length="543" mass="62368">MGKNNRNKNNKSANNKQQQSATNTLVDHAQGAQSSSKQQQQKQQLVPSKRPSLTLQKRNELSALISTLLEIGFKQPTNPKEEWDQYIEIQTLLHRVQILEAPLRRHTCNPNASARMANIENFYRWATENGLRYDGVRIAQFEGYELGLEATRDIAEEEVLFSIPRKLILSEENMDLENSPAQFGSMTNLKLSYALMLEALKPNSFWKPYIDLLPEKYNTVLYFTTKEMEMLRGSNALSSALKQCKAIARQYAFLYNCTVQAPRTDKFNSMGQAFKEQFNYELYRWAVSTVMTRENMIPRASVTKKVATNGAADASQQTETIAALIPFWDMANHRQGRVTSFFNLATDEMESTAQYDFKKGEQIFIYYGDRCNADLMIHNGFINPTNPKDYVCIKLGLGTSDPLFEQRAKLLNLMQIGKNTDLKLLPPPAYISPELLAFVRVFNMNVEQLEHWITSERAMDIMHIDCALETTLESKTWQYLQTRLMLLLRVFSTTLEADEAQLAAYKKDELYLCYVEAMVLEYRVLEKRILAAALDYAKQRVKA</sequence>
<feature type="region of interest" description="Disordered" evidence="8">
    <location>
        <begin position="1"/>
        <end position="53"/>
    </location>
</feature>
<accession>W8CAS8</accession>
<protein>
    <recommendedName>
        <fullName evidence="7">protein-histidine N-methyltransferase</fullName>
        <ecNumber evidence="7">2.1.1.85</ecNumber>
    </recommendedName>
</protein>
<dbReference type="InterPro" id="IPR025785">
    <property type="entry name" value="SETD3"/>
</dbReference>
<keyword evidence="4 7" id="KW-0808">Transferase</keyword>
<dbReference type="InterPro" id="IPR015353">
    <property type="entry name" value="Rubisco_LSMT_subst-bd"/>
</dbReference>
<feature type="domain" description="SET" evidence="9">
    <location>
        <begin position="134"/>
        <end position="368"/>
    </location>
</feature>
<dbReference type="PANTHER" id="PTHR13271">
    <property type="entry name" value="UNCHARACTERIZED PUTATIVE METHYLTRANSFERASE"/>
    <property type="match status" value="1"/>
</dbReference>
<organism evidence="10">
    <name type="scientific">Ceratitis capitata</name>
    <name type="common">Mediterranean fruit fly</name>
    <name type="synonym">Tephritis capitata</name>
    <dbReference type="NCBI Taxonomy" id="7213"/>
    <lineage>
        <taxon>Eukaryota</taxon>
        <taxon>Metazoa</taxon>
        <taxon>Ecdysozoa</taxon>
        <taxon>Arthropoda</taxon>
        <taxon>Hexapoda</taxon>
        <taxon>Insecta</taxon>
        <taxon>Pterygota</taxon>
        <taxon>Neoptera</taxon>
        <taxon>Endopterygota</taxon>
        <taxon>Diptera</taxon>
        <taxon>Brachycera</taxon>
        <taxon>Muscomorpha</taxon>
        <taxon>Tephritoidea</taxon>
        <taxon>Tephritidae</taxon>
        <taxon>Ceratitis</taxon>
        <taxon>Ceratitis</taxon>
    </lineage>
</organism>
<feature type="compositionally biased region" description="Low complexity" evidence="8">
    <location>
        <begin position="33"/>
        <end position="44"/>
    </location>
</feature>
<evidence type="ECO:0000256" key="2">
    <source>
        <dbReference type="ARBA" id="ARBA00022490"/>
    </source>
</evidence>
<keyword evidence="5 7" id="KW-0949">S-adenosyl-L-methionine</keyword>
<dbReference type="InterPro" id="IPR050600">
    <property type="entry name" value="SETD3_SETD6_MTase"/>
</dbReference>
<feature type="compositionally biased region" description="Low complexity" evidence="8">
    <location>
        <begin position="10"/>
        <end position="21"/>
    </location>
</feature>
<evidence type="ECO:0000256" key="4">
    <source>
        <dbReference type="ARBA" id="ARBA00022679"/>
    </source>
</evidence>
<dbReference type="GO" id="GO:0005737">
    <property type="term" value="C:cytoplasm"/>
    <property type="evidence" value="ECO:0007669"/>
    <property type="project" value="UniProtKB-SubCell"/>
</dbReference>
<dbReference type="PANTHER" id="PTHR13271:SF47">
    <property type="entry name" value="ACTIN-HISTIDINE N-METHYLTRANSFERASE"/>
    <property type="match status" value="1"/>
</dbReference>
<dbReference type="GO" id="GO:0016279">
    <property type="term" value="F:protein-lysine N-methyltransferase activity"/>
    <property type="evidence" value="ECO:0007669"/>
    <property type="project" value="TreeGrafter"/>
</dbReference>
<evidence type="ECO:0000256" key="8">
    <source>
        <dbReference type="SAM" id="MobiDB-lite"/>
    </source>
</evidence>
<dbReference type="InterPro" id="IPR046341">
    <property type="entry name" value="SET_dom_sf"/>
</dbReference>
<evidence type="ECO:0000256" key="1">
    <source>
        <dbReference type="ARBA" id="ARBA00004496"/>
    </source>
</evidence>
<dbReference type="Gene3D" id="3.90.1410.10">
    <property type="entry name" value="set domain protein methyltransferase, domain 1"/>
    <property type="match status" value="1"/>
</dbReference>
<dbReference type="InterPro" id="IPR001214">
    <property type="entry name" value="SET_dom"/>
</dbReference>
<evidence type="ECO:0000313" key="10">
    <source>
        <dbReference type="EMBL" id="JAC01100.1"/>
    </source>
</evidence>
<comment type="catalytic activity">
    <reaction evidence="7">
        <text>L-histidyl-[protein] + S-adenosyl-L-methionine = N(tele)-methyl-L-histidyl-[protein] + S-adenosyl-L-homocysteine + H(+)</text>
        <dbReference type="Rhea" id="RHEA:19369"/>
        <dbReference type="Rhea" id="RHEA-COMP:9745"/>
        <dbReference type="Rhea" id="RHEA-COMP:11600"/>
        <dbReference type="ChEBI" id="CHEBI:15378"/>
        <dbReference type="ChEBI" id="CHEBI:16367"/>
        <dbReference type="ChEBI" id="CHEBI:29979"/>
        <dbReference type="ChEBI" id="CHEBI:57856"/>
        <dbReference type="ChEBI" id="CHEBI:59789"/>
        <dbReference type="EC" id="2.1.1.85"/>
    </reaction>
</comment>
<reference evidence="10" key="2">
    <citation type="journal article" date="2014" name="BMC Genomics">
        <title>A genomic perspective to assessing quality of mass-reared SIT flies used in Mediterranean fruit fly (Ceratitis capitata) eradication in California.</title>
        <authorList>
            <person name="Calla B."/>
            <person name="Hall B."/>
            <person name="Hou S."/>
            <person name="Geib S.M."/>
        </authorList>
    </citation>
    <scope>NUCLEOTIDE SEQUENCE</scope>
</reference>
<evidence type="ECO:0000256" key="6">
    <source>
        <dbReference type="ARBA" id="ARBA00023203"/>
    </source>
</evidence>